<evidence type="ECO:0000256" key="1">
    <source>
        <dbReference type="SAM" id="Phobius"/>
    </source>
</evidence>
<dbReference type="GeneID" id="19209380"/>
<keyword evidence="1" id="KW-1133">Transmembrane helix</keyword>
<dbReference type="OrthoDB" id="1856718at2759"/>
<dbReference type="Proteomes" id="UP000053558">
    <property type="component" value="Unassembled WGS sequence"/>
</dbReference>
<comment type="caution">
    <text evidence="2">The sequence shown here is derived from an EMBL/GenBank/DDBJ whole genome shotgun (WGS) entry which is preliminary data.</text>
</comment>
<name>A0A5M3MEY6_CONPW</name>
<protein>
    <submittedName>
        <fullName evidence="2">Uncharacterized protein</fullName>
    </submittedName>
</protein>
<evidence type="ECO:0000313" key="3">
    <source>
        <dbReference type="Proteomes" id="UP000053558"/>
    </source>
</evidence>
<dbReference type="EMBL" id="JH711583">
    <property type="protein sequence ID" value="EIW77782.1"/>
    <property type="molecule type" value="Genomic_DNA"/>
</dbReference>
<dbReference type="AlphaFoldDB" id="A0A5M3MEY6"/>
<gene>
    <name evidence="2" type="ORF">CONPUDRAFT_75579</name>
</gene>
<feature type="transmembrane region" description="Helical" evidence="1">
    <location>
        <begin position="53"/>
        <end position="74"/>
    </location>
</feature>
<keyword evidence="3" id="KW-1185">Reference proteome</keyword>
<organism evidence="2 3">
    <name type="scientific">Coniophora puteana (strain RWD-64-598)</name>
    <name type="common">Brown rot fungus</name>
    <dbReference type="NCBI Taxonomy" id="741705"/>
    <lineage>
        <taxon>Eukaryota</taxon>
        <taxon>Fungi</taxon>
        <taxon>Dikarya</taxon>
        <taxon>Basidiomycota</taxon>
        <taxon>Agaricomycotina</taxon>
        <taxon>Agaricomycetes</taxon>
        <taxon>Agaricomycetidae</taxon>
        <taxon>Boletales</taxon>
        <taxon>Coniophorineae</taxon>
        <taxon>Coniophoraceae</taxon>
        <taxon>Coniophora</taxon>
    </lineage>
</organism>
<sequence length="257" mass="29375">MQVSDLIARTKPPLTSPYLLCWLIDYLMDPRGFKPLAKLRACVLQFSPSKFPVFVLGFLAFFIPGAITRFHIMLIRRGREIMRQGLGTFQKDVRHLEFSFKKAIYSDVAVIHLIAEASEIESTLITVDIADELFAIHPSENGTLSNYVPRLIRRLTTDELKVGTLADFPRRQEDDTRSDDQIKFRTSTERRHSKEVHLVHVFRAIPNETHDPPESIFMSSFANLPNGSSIRIRIRRGLFTLWTTSQSLSTGFNLVLG</sequence>
<dbReference type="KEGG" id="cput:CONPUDRAFT_75579"/>
<evidence type="ECO:0000313" key="2">
    <source>
        <dbReference type="EMBL" id="EIW77782.1"/>
    </source>
</evidence>
<keyword evidence="1" id="KW-0812">Transmembrane</keyword>
<dbReference type="RefSeq" id="XP_007771881.1">
    <property type="nucleotide sequence ID" value="XM_007773691.1"/>
</dbReference>
<proteinExistence type="predicted"/>
<reference evidence="3" key="1">
    <citation type="journal article" date="2012" name="Science">
        <title>The Paleozoic origin of enzymatic lignin decomposition reconstructed from 31 fungal genomes.</title>
        <authorList>
            <person name="Floudas D."/>
            <person name="Binder M."/>
            <person name="Riley R."/>
            <person name="Barry K."/>
            <person name="Blanchette R.A."/>
            <person name="Henrissat B."/>
            <person name="Martinez A.T."/>
            <person name="Otillar R."/>
            <person name="Spatafora J.W."/>
            <person name="Yadav J.S."/>
            <person name="Aerts A."/>
            <person name="Benoit I."/>
            <person name="Boyd A."/>
            <person name="Carlson A."/>
            <person name="Copeland A."/>
            <person name="Coutinho P.M."/>
            <person name="de Vries R.P."/>
            <person name="Ferreira P."/>
            <person name="Findley K."/>
            <person name="Foster B."/>
            <person name="Gaskell J."/>
            <person name="Glotzer D."/>
            <person name="Gorecki P."/>
            <person name="Heitman J."/>
            <person name="Hesse C."/>
            <person name="Hori C."/>
            <person name="Igarashi K."/>
            <person name="Jurgens J.A."/>
            <person name="Kallen N."/>
            <person name="Kersten P."/>
            <person name="Kohler A."/>
            <person name="Kuees U."/>
            <person name="Kumar T.K.A."/>
            <person name="Kuo A."/>
            <person name="LaButti K."/>
            <person name="Larrondo L.F."/>
            <person name="Lindquist E."/>
            <person name="Ling A."/>
            <person name="Lombard V."/>
            <person name="Lucas S."/>
            <person name="Lundell T."/>
            <person name="Martin R."/>
            <person name="McLaughlin D.J."/>
            <person name="Morgenstern I."/>
            <person name="Morin E."/>
            <person name="Murat C."/>
            <person name="Nagy L.G."/>
            <person name="Nolan M."/>
            <person name="Ohm R.A."/>
            <person name="Patyshakuliyeva A."/>
            <person name="Rokas A."/>
            <person name="Ruiz-Duenas F.J."/>
            <person name="Sabat G."/>
            <person name="Salamov A."/>
            <person name="Samejima M."/>
            <person name="Schmutz J."/>
            <person name="Slot J.C."/>
            <person name="St John F."/>
            <person name="Stenlid J."/>
            <person name="Sun H."/>
            <person name="Sun S."/>
            <person name="Syed K."/>
            <person name="Tsang A."/>
            <person name="Wiebenga A."/>
            <person name="Young D."/>
            <person name="Pisabarro A."/>
            <person name="Eastwood D.C."/>
            <person name="Martin F."/>
            <person name="Cullen D."/>
            <person name="Grigoriev I.V."/>
            <person name="Hibbett D.S."/>
        </authorList>
    </citation>
    <scope>NUCLEOTIDE SEQUENCE [LARGE SCALE GENOMIC DNA]</scope>
    <source>
        <strain evidence="3">RWD-64-598 SS2</strain>
    </source>
</reference>
<keyword evidence="1" id="KW-0472">Membrane</keyword>
<accession>A0A5M3MEY6</accession>